<gene>
    <name evidence="1" type="ORF">GHK86_11710</name>
</gene>
<proteinExistence type="predicted"/>
<comment type="caution">
    <text evidence="1">The sequence shown here is derived from an EMBL/GenBank/DDBJ whole genome shotgun (WGS) entry which is preliminary data.</text>
</comment>
<evidence type="ECO:0008006" key="3">
    <source>
        <dbReference type="Google" id="ProtNLM"/>
    </source>
</evidence>
<evidence type="ECO:0000313" key="1">
    <source>
        <dbReference type="EMBL" id="MST33381.1"/>
    </source>
</evidence>
<dbReference type="Proteomes" id="UP000437736">
    <property type="component" value="Unassembled WGS sequence"/>
</dbReference>
<evidence type="ECO:0000313" key="2">
    <source>
        <dbReference type="Proteomes" id="UP000437736"/>
    </source>
</evidence>
<protein>
    <recommendedName>
        <fullName evidence="3">Recombinase zinc beta ribbon domain-containing protein</fullName>
    </recommendedName>
</protein>
<organism evidence="1 2">
    <name type="scientific">Acidiferrimicrobium australe</name>
    <dbReference type="NCBI Taxonomy" id="2664430"/>
    <lineage>
        <taxon>Bacteria</taxon>
        <taxon>Bacillati</taxon>
        <taxon>Actinomycetota</taxon>
        <taxon>Acidimicrobiia</taxon>
        <taxon>Acidimicrobiales</taxon>
        <taxon>Acidimicrobiaceae</taxon>
        <taxon>Acidiferrimicrobium</taxon>
    </lineage>
</organism>
<keyword evidence="2" id="KW-1185">Reference proteome</keyword>
<dbReference type="EMBL" id="WJHE01000576">
    <property type="protein sequence ID" value="MST33381.1"/>
    <property type="molecule type" value="Genomic_DNA"/>
</dbReference>
<name>A0ABW9QV50_9ACTN</name>
<accession>A0ABW9QV50</accession>
<reference evidence="1 2" key="1">
    <citation type="submission" date="2019-11" db="EMBL/GenBank/DDBJ databases">
        <title>Acidiferrimicrobium australis gen. nov., sp. nov., an acidophilic and obligately heterotrophic, member of the Actinobacteria that catalyses dissimilatory oxido- reduction of iron isolated from metal-rich acidic water in Chile.</title>
        <authorList>
            <person name="Gonzalez D."/>
            <person name="Huber K."/>
            <person name="Hedrich S."/>
            <person name="Rojas-Villalobos C."/>
            <person name="Quatrini R."/>
            <person name="Dinamarca M.A."/>
            <person name="Schwarz A."/>
            <person name="Canales C."/>
            <person name="Nancucheo I."/>
        </authorList>
    </citation>
    <scope>NUCLEOTIDE SEQUENCE [LARGE SCALE GENOMIC DNA]</scope>
    <source>
        <strain evidence="1 2">USS-CCA1</strain>
    </source>
</reference>
<sequence>MREALPTRPIRAGAGGLCNRTMQGNVVTRGTSTPSVHYRCVYRTHYAADDGHPRSLAVAEHRVLAALDDWLGAVFDPDHLDSTVEAILAADQHTTTEAEPPTVTQARGAARDAEERIQRHLAALDAGLDPALVVERTKEAQADLVRARAVLAEHEATVTRPALTEDAVRAVIERYQGLAGLLEAAATPEERWALYSGLGLNLTYHRNAGSEHITGELGRGVLLRVGGGTRSVTPRFALPYLQLR</sequence>